<dbReference type="EMBL" id="SHKR01000014">
    <property type="protein sequence ID" value="RZU12563.1"/>
    <property type="molecule type" value="Genomic_DNA"/>
</dbReference>
<dbReference type="AlphaFoldDB" id="A0A4Q7WRV3"/>
<sequence length="317" mass="33584">MKLQRFALALAGVGMLAATAAAVPAAAAVRSNPTPAIAHLAKGDVKTTPNTKLASGGCLQDVGFNTPTPGINDVLVTPAKPPRGEFFGEFKFVGTRLNTTWYGVQTDAHFYYHSLFVQGGTLYRGVTYFDTDNARPTYARIGSGWTSFTQLVTSNYAITAPNRSYLYGLSTNGSLYRYAASGATFRALGHFAGFKGFKAMTVVSETPTYDTLLMTTKAGALWTVRIPAAASTKPILKLVRSTGFAAYESLAARECGTKGGTLVTGFDNDTDSAYQYATSKFNGSKTAVTSYGRVTGGTIPGTGIFSITGHWNQLVGE</sequence>
<name>A0A4Q7WRV3_9ACTN</name>
<protein>
    <recommendedName>
        <fullName evidence="4">Tachylectin</fullName>
    </recommendedName>
</protein>
<comment type="caution">
    <text evidence="2">The sequence shown here is derived from an EMBL/GenBank/DDBJ whole genome shotgun (WGS) entry which is preliminary data.</text>
</comment>
<keyword evidence="3" id="KW-1185">Reference proteome</keyword>
<feature type="signal peptide" evidence="1">
    <location>
        <begin position="1"/>
        <end position="20"/>
    </location>
</feature>
<proteinExistence type="predicted"/>
<dbReference type="RefSeq" id="WP_130447144.1">
    <property type="nucleotide sequence ID" value="NZ_SHKR01000014.1"/>
</dbReference>
<organism evidence="2 3">
    <name type="scientific">Kribbella rubisoli</name>
    <dbReference type="NCBI Taxonomy" id="3075929"/>
    <lineage>
        <taxon>Bacteria</taxon>
        <taxon>Bacillati</taxon>
        <taxon>Actinomycetota</taxon>
        <taxon>Actinomycetes</taxon>
        <taxon>Propionibacteriales</taxon>
        <taxon>Kribbellaceae</taxon>
        <taxon>Kribbella</taxon>
    </lineage>
</organism>
<keyword evidence="1" id="KW-0732">Signal</keyword>
<dbReference type="Proteomes" id="UP000292027">
    <property type="component" value="Unassembled WGS sequence"/>
</dbReference>
<gene>
    <name evidence="2" type="ORF">EV645_5835</name>
</gene>
<reference evidence="2 3" key="1">
    <citation type="journal article" date="2015" name="Stand. Genomic Sci.">
        <title>Genomic Encyclopedia of Bacterial and Archaeal Type Strains, Phase III: the genomes of soil and plant-associated and newly described type strains.</title>
        <authorList>
            <person name="Whitman W.B."/>
            <person name="Woyke T."/>
            <person name="Klenk H.P."/>
            <person name="Zhou Y."/>
            <person name="Lilburn T.G."/>
            <person name="Beck B.J."/>
            <person name="De Vos P."/>
            <person name="Vandamme P."/>
            <person name="Eisen J.A."/>
            <person name="Garrity G."/>
            <person name="Hugenholtz P."/>
            <person name="Kyrpides N.C."/>
        </authorList>
    </citation>
    <scope>NUCLEOTIDE SEQUENCE [LARGE SCALE GENOMIC DNA]</scope>
    <source>
        <strain evidence="2 3">VKM Ac-2540</strain>
    </source>
</reference>
<feature type="chain" id="PRO_5039428702" description="Tachylectin" evidence="1">
    <location>
        <begin position="21"/>
        <end position="317"/>
    </location>
</feature>
<evidence type="ECO:0000256" key="1">
    <source>
        <dbReference type="SAM" id="SignalP"/>
    </source>
</evidence>
<evidence type="ECO:0008006" key="4">
    <source>
        <dbReference type="Google" id="ProtNLM"/>
    </source>
</evidence>
<evidence type="ECO:0000313" key="2">
    <source>
        <dbReference type="EMBL" id="RZU12563.1"/>
    </source>
</evidence>
<accession>A0A4Q7WRV3</accession>
<evidence type="ECO:0000313" key="3">
    <source>
        <dbReference type="Proteomes" id="UP000292027"/>
    </source>
</evidence>
<dbReference type="OrthoDB" id="5178952at2"/>